<dbReference type="Gene3D" id="3.40.50.2300">
    <property type="match status" value="1"/>
</dbReference>
<dbReference type="Proteomes" id="UP000249324">
    <property type="component" value="Unassembled WGS sequence"/>
</dbReference>
<dbReference type="SMART" id="SM00421">
    <property type="entry name" value="HTH_LUXR"/>
    <property type="match status" value="1"/>
</dbReference>
<proteinExistence type="predicted"/>
<dbReference type="PANTHER" id="PTHR43214:SF24">
    <property type="entry name" value="TRANSCRIPTIONAL REGULATORY PROTEIN NARL-RELATED"/>
    <property type="match status" value="1"/>
</dbReference>
<keyword evidence="2" id="KW-0238">DNA-binding</keyword>
<dbReference type="InterPro" id="IPR039420">
    <property type="entry name" value="WalR-like"/>
</dbReference>
<dbReference type="InterPro" id="IPR000792">
    <property type="entry name" value="Tscrpt_reg_LuxR_C"/>
</dbReference>
<dbReference type="InterPro" id="IPR016032">
    <property type="entry name" value="Sig_transdc_resp-reg_C-effctor"/>
</dbReference>
<gene>
    <name evidence="5" type="ORF">DIU77_008955</name>
</gene>
<protein>
    <submittedName>
        <fullName evidence="5">Response regulator transcription factor</fullName>
    </submittedName>
</protein>
<comment type="caution">
    <text evidence="5">The sequence shown here is derived from an EMBL/GenBank/DDBJ whole genome shotgun (WGS) entry which is preliminary data.</text>
</comment>
<dbReference type="EMBL" id="QGUI02000092">
    <property type="protein sequence ID" value="MFO7192356.1"/>
    <property type="molecule type" value="Genomic_DNA"/>
</dbReference>
<dbReference type="PRINTS" id="PR00038">
    <property type="entry name" value="HTHLUXR"/>
</dbReference>
<dbReference type="GO" id="GO:0003677">
    <property type="term" value="F:DNA binding"/>
    <property type="evidence" value="ECO:0007669"/>
    <property type="project" value="UniProtKB-KW"/>
</dbReference>
<reference evidence="5 6" key="1">
    <citation type="journal article" date="2021" name="BMC Genomics">
        <title>Genome-resolved metagenome and metatranscriptome analyses of thermophilic composting reveal key bacterial players and their metabolic interactions.</title>
        <authorList>
            <person name="Braga L.P.P."/>
            <person name="Pereira R.V."/>
            <person name="Martins L.F."/>
            <person name="Moura L.M.S."/>
            <person name="Sanchez F.B."/>
            <person name="Patane J.S.L."/>
            <person name="da Silva A.M."/>
            <person name="Setubal J.C."/>
        </authorList>
    </citation>
    <scope>NUCLEOTIDE SEQUENCE [LARGE SCALE GENOMIC DNA]</scope>
    <source>
        <strain evidence="5">ZC4RG45</strain>
    </source>
</reference>
<keyword evidence="1" id="KW-0805">Transcription regulation</keyword>
<dbReference type="PROSITE" id="PS50043">
    <property type="entry name" value="HTH_LUXR_2"/>
    <property type="match status" value="1"/>
</dbReference>
<dbReference type="AlphaFoldDB" id="A0ABD6FGB1"/>
<name>A0ABD6FGB1_9PSEU</name>
<keyword evidence="3" id="KW-0804">Transcription</keyword>
<dbReference type="CDD" id="cd06170">
    <property type="entry name" value="LuxR_C_like"/>
    <property type="match status" value="1"/>
</dbReference>
<dbReference type="Pfam" id="PF00196">
    <property type="entry name" value="GerE"/>
    <property type="match status" value="1"/>
</dbReference>
<evidence type="ECO:0000313" key="5">
    <source>
        <dbReference type="EMBL" id="MFO7192356.1"/>
    </source>
</evidence>
<feature type="domain" description="HTH luxR-type" evidence="4">
    <location>
        <begin position="140"/>
        <end position="205"/>
    </location>
</feature>
<evidence type="ECO:0000256" key="3">
    <source>
        <dbReference type="ARBA" id="ARBA00023163"/>
    </source>
</evidence>
<dbReference type="PANTHER" id="PTHR43214">
    <property type="entry name" value="TWO-COMPONENT RESPONSE REGULATOR"/>
    <property type="match status" value="1"/>
</dbReference>
<sequence>MAHVRVAIFASDPLTEAGLRGCLRERGELSVLDDPPPGDADVIVAAIDELNAPTLTMLRRWADTAGRPVVLLVRELSETDLLHVIERKVVAVVPRTAAPDERVVQAVLTAANGGGLLPPRLLGSLLRHFEKLHREVLAPRGLSSSGITPREADVLRLMAEGLDTAEIAEKLCYSQRTVKNVLHGLTNRLHLRNRAHAVAHALRADVI</sequence>
<evidence type="ECO:0000256" key="2">
    <source>
        <dbReference type="ARBA" id="ARBA00023125"/>
    </source>
</evidence>
<accession>A0ABD6FGB1</accession>
<organism evidence="5 6">
    <name type="scientific">Thermocrispum agreste</name>
    <dbReference type="NCBI Taxonomy" id="37925"/>
    <lineage>
        <taxon>Bacteria</taxon>
        <taxon>Bacillati</taxon>
        <taxon>Actinomycetota</taxon>
        <taxon>Actinomycetes</taxon>
        <taxon>Pseudonocardiales</taxon>
        <taxon>Pseudonocardiaceae</taxon>
        <taxon>Thermocrispum</taxon>
    </lineage>
</organism>
<evidence type="ECO:0000313" key="6">
    <source>
        <dbReference type="Proteomes" id="UP000249324"/>
    </source>
</evidence>
<evidence type="ECO:0000256" key="1">
    <source>
        <dbReference type="ARBA" id="ARBA00023015"/>
    </source>
</evidence>
<evidence type="ECO:0000259" key="4">
    <source>
        <dbReference type="PROSITE" id="PS50043"/>
    </source>
</evidence>
<dbReference type="SUPFAM" id="SSF46894">
    <property type="entry name" value="C-terminal effector domain of the bipartite response regulators"/>
    <property type="match status" value="1"/>
</dbReference>